<name>A0A3N0E3S5_SINP1</name>
<dbReference type="Pfam" id="PF05592">
    <property type="entry name" value="Bac_rhamnosid"/>
    <property type="match status" value="1"/>
</dbReference>
<proteinExistence type="predicted"/>
<dbReference type="Proteomes" id="UP000267469">
    <property type="component" value="Unassembled WGS sequence"/>
</dbReference>
<feature type="domain" description="Alpha-L-rhamnosidase C-terminal" evidence="6">
    <location>
        <begin position="642"/>
        <end position="699"/>
    </location>
</feature>
<dbReference type="EC" id="3.2.1.40" evidence="2"/>
<dbReference type="PANTHER" id="PTHR33307:SF6">
    <property type="entry name" value="ALPHA-RHAMNOSIDASE (EUROFUNG)-RELATED"/>
    <property type="match status" value="1"/>
</dbReference>
<dbReference type="Pfam" id="PF17389">
    <property type="entry name" value="Bac_rhamnosid6H"/>
    <property type="match status" value="1"/>
</dbReference>
<evidence type="ECO:0000256" key="2">
    <source>
        <dbReference type="ARBA" id="ARBA00012652"/>
    </source>
</evidence>
<dbReference type="Pfam" id="PF17390">
    <property type="entry name" value="Bac_rhamnosid_C"/>
    <property type="match status" value="1"/>
</dbReference>
<keyword evidence="3" id="KW-0378">Hydrolase</keyword>
<dbReference type="InterPro" id="IPR013783">
    <property type="entry name" value="Ig-like_fold"/>
</dbReference>
<dbReference type="GO" id="GO:0030596">
    <property type="term" value="F:alpha-L-rhamnosidase activity"/>
    <property type="evidence" value="ECO:0007669"/>
    <property type="project" value="UniProtKB-EC"/>
</dbReference>
<dbReference type="InterPro" id="IPR016007">
    <property type="entry name" value="Alpha_rhamnosid"/>
</dbReference>
<dbReference type="PANTHER" id="PTHR33307">
    <property type="entry name" value="ALPHA-RHAMNOSIDASE (EUROFUNG)"/>
    <property type="match status" value="1"/>
</dbReference>
<evidence type="ECO:0000259" key="6">
    <source>
        <dbReference type="Pfam" id="PF17390"/>
    </source>
</evidence>
<dbReference type="InterPro" id="IPR035396">
    <property type="entry name" value="Bac_rhamnosid6H"/>
</dbReference>
<dbReference type="RefSeq" id="WP_123217226.1">
    <property type="nucleotide sequence ID" value="NZ_RJTM01000112.1"/>
</dbReference>
<comment type="caution">
    <text evidence="7">The sequence shown here is derived from an EMBL/GenBank/DDBJ whole genome shotgun (WGS) entry which is preliminary data.</text>
</comment>
<dbReference type="InterPro" id="IPR012341">
    <property type="entry name" value="6hp_glycosidase-like_sf"/>
</dbReference>
<evidence type="ECO:0000259" key="5">
    <source>
        <dbReference type="Pfam" id="PF17389"/>
    </source>
</evidence>
<evidence type="ECO:0000256" key="1">
    <source>
        <dbReference type="ARBA" id="ARBA00001445"/>
    </source>
</evidence>
<feature type="domain" description="Alpha-L-rhamnosidase concanavalin-like" evidence="4">
    <location>
        <begin position="168"/>
        <end position="284"/>
    </location>
</feature>
<protein>
    <recommendedName>
        <fullName evidence="2">alpha-L-rhamnosidase</fullName>
        <ecNumber evidence="2">3.2.1.40</ecNumber>
    </recommendedName>
</protein>
<keyword evidence="8" id="KW-1185">Reference proteome</keyword>
<sequence>MKKAIALGGLYLVIFNMLSCGSPKTGSDISNSEKEIPYGLMIEYLRDNDVAVNTGFPVFSWVLPKGMKQQSAYRILVSSSKEKIENNIGDLWDSKKVLSNESSTVPYKGRPLVENNRYYWKVKLWGEGYEESGYSEIKTFMVSKNGNKYITTLNKFQVEEVSPGVIEKLPGGTYFIDFGKDAFGTLNFDYRAKTEDTLIVSVGEQLKHGRINRNPQGSIRYREVKIPVSPSKEKYELNLSPDERNTGTDAVHLPDSFPVLIPFRYAEVENYHGKLSKQEITQKVFYSYFEDNSSEFSSSDTTLNQVWDLCKYSVKATSFAGIYIDGDRERISYEADAYINQLSHYSVDREYSNARRTIEHLMENPTWPTEWQLHMALMFYQDYMYTGNPNLIKKYYDKLKNKTLMELAREDGLITTHSEKVTDDFMKGLGFRDTKARLNDIVDWPPAQKDTGWKLYTEKGERDGYVLMPINTVVNCFYYENLRIMSFFAGLLGKKDEAIAFKNKQEKVYEAINKVLFDEEKKVYIDGEGTTHSSLHANMLALAFNIVPGQFKNNVVDFIKSRGMACSVYGAQYLLEGLYNANEADYALDLLTSDSDRSWYNMIKAGSTITLEAWDMKYKPNADWNHAWGAAPANIIPRGLWGIIPTAAGFSEFSIKPRMSRIESTQIKVPTIKGAIIASYKKTGQYGVYNIEIPGNTLAYFNVEHVPLLEINMESTMIRNRKVIRLKPGKHKIKIKLKEEM</sequence>
<evidence type="ECO:0000313" key="8">
    <source>
        <dbReference type="Proteomes" id="UP000267469"/>
    </source>
</evidence>
<evidence type="ECO:0000259" key="4">
    <source>
        <dbReference type="Pfam" id="PF05592"/>
    </source>
</evidence>
<feature type="domain" description="Alpha-L-rhamnosidase six-hairpin glycosidase" evidence="5">
    <location>
        <begin position="293"/>
        <end position="637"/>
    </location>
</feature>
<accession>A0A3N0E3S5</accession>
<dbReference type="InterPro" id="IPR035398">
    <property type="entry name" value="Bac_rhamnosid_C"/>
</dbReference>
<dbReference type="OrthoDB" id="9815108at2"/>
<dbReference type="Pfam" id="PF25788">
    <property type="entry name" value="Ig_Rha78A_N"/>
    <property type="match status" value="1"/>
</dbReference>
<dbReference type="SUPFAM" id="SSF48208">
    <property type="entry name" value="Six-hairpin glycosidases"/>
    <property type="match status" value="1"/>
</dbReference>
<gene>
    <name evidence="7" type="ORF">ED312_16995</name>
</gene>
<dbReference type="GO" id="GO:0005975">
    <property type="term" value="P:carbohydrate metabolic process"/>
    <property type="evidence" value="ECO:0007669"/>
    <property type="project" value="InterPro"/>
</dbReference>
<dbReference type="Gene3D" id="2.60.40.10">
    <property type="entry name" value="Immunoglobulins"/>
    <property type="match status" value="1"/>
</dbReference>
<dbReference type="AlphaFoldDB" id="A0A3N0E3S5"/>
<dbReference type="Gene3D" id="2.60.120.260">
    <property type="entry name" value="Galactose-binding domain-like"/>
    <property type="match status" value="1"/>
</dbReference>
<dbReference type="Gene3D" id="2.60.420.10">
    <property type="entry name" value="Maltose phosphorylase, domain 3"/>
    <property type="match status" value="1"/>
</dbReference>
<evidence type="ECO:0000256" key="3">
    <source>
        <dbReference type="ARBA" id="ARBA00022801"/>
    </source>
</evidence>
<organism evidence="7 8">
    <name type="scientific">Sinomicrobium pectinilyticum</name>
    <dbReference type="NCBI Taxonomy" id="1084421"/>
    <lineage>
        <taxon>Bacteria</taxon>
        <taxon>Pseudomonadati</taxon>
        <taxon>Bacteroidota</taxon>
        <taxon>Flavobacteriia</taxon>
        <taxon>Flavobacteriales</taxon>
        <taxon>Flavobacteriaceae</taxon>
        <taxon>Sinomicrobium</taxon>
    </lineage>
</organism>
<dbReference type="Gene3D" id="1.50.10.10">
    <property type="match status" value="1"/>
</dbReference>
<evidence type="ECO:0000313" key="7">
    <source>
        <dbReference type="EMBL" id="RNL82494.1"/>
    </source>
</evidence>
<reference evidence="7 8" key="1">
    <citation type="submission" date="2018-10" db="EMBL/GenBank/DDBJ databases">
        <title>Sinomicrobium pectinilyticum sp. nov., a pectinase-producing bacterium isolated from alkaline and saline soil, and emended description of the genus Sinomicrobium.</title>
        <authorList>
            <person name="Cheng B."/>
            <person name="Li C."/>
            <person name="Lai Q."/>
            <person name="Du M."/>
            <person name="Shao Z."/>
            <person name="Xu P."/>
            <person name="Yang C."/>
        </authorList>
    </citation>
    <scope>NUCLEOTIDE SEQUENCE [LARGE SCALE GENOMIC DNA]</scope>
    <source>
        <strain evidence="7 8">5DNS001</strain>
    </source>
</reference>
<dbReference type="EMBL" id="RJTM01000112">
    <property type="protein sequence ID" value="RNL82494.1"/>
    <property type="molecule type" value="Genomic_DNA"/>
</dbReference>
<comment type="catalytic activity">
    <reaction evidence="1">
        <text>Hydrolysis of terminal non-reducing alpha-L-rhamnose residues in alpha-L-rhamnosides.</text>
        <dbReference type="EC" id="3.2.1.40"/>
    </reaction>
</comment>
<dbReference type="InterPro" id="IPR008928">
    <property type="entry name" value="6-hairpin_glycosidase_sf"/>
</dbReference>
<dbReference type="InterPro" id="IPR008902">
    <property type="entry name" value="Rhamnosid_concanavalin"/>
</dbReference>